<gene>
    <name evidence="4" type="ORF">ASPCADRAFT_156331</name>
</gene>
<keyword evidence="2" id="KW-0175">Coiled coil</keyword>
<dbReference type="SUPFAM" id="SSF48403">
    <property type="entry name" value="Ankyrin repeat"/>
    <property type="match status" value="1"/>
</dbReference>
<dbReference type="Gene3D" id="1.25.40.20">
    <property type="entry name" value="Ankyrin repeat-containing domain"/>
    <property type="match status" value="1"/>
</dbReference>
<proteinExistence type="predicted"/>
<dbReference type="SUPFAM" id="SSF52540">
    <property type="entry name" value="P-loop containing nucleoside triphosphate hydrolases"/>
    <property type="match status" value="1"/>
</dbReference>
<dbReference type="Proteomes" id="UP000188318">
    <property type="component" value="Unassembled WGS sequence"/>
</dbReference>
<dbReference type="InterPro" id="IPR036770">
    <property type="entry name" value="Ankyrin_rpt-contain_sf"/>
</dbReference>
<accession>A0A1R3R852</accession>
<dbReference type="OMA" id="FGTIYCV"/>
<name>A0A1R3R852_ASPC5</name>
<reference evidence="5" key="1">
    <citation type="journal article" date="2017" name="Genome Biol.">
        <title>Comparative genomics reveals high biological diversity and specific adaptations in the industrially and medically important fungal genus Aspergillus.</title>
        <authorList>
            <person name="de Vries R.P."/>
            <person name="Riley R."/>
            <person name="Wiebenga A."/>
            <person name="Aguilar-Osorio G."/>
            <person name="Amillis S."/>
            <person name="Uchima C.A."/>
            <person name="Anderluh G."/>
            <person name="Asadollahi M."/>
            <person name="Askin M."/>
            <person name="Barry K."/>
            <person name="Battaglia E."/>
            <person name="Bayram O."/>
            <person name="Benocci T."/>
            <person name="Braus-Stromeyer S.A."/>
            <person name="Caldana C."/>
            <person name="Canovas D."/>
            <person name="Cerqueira G.C."/>
            <person name="Chen F."/>
            <person name="Chen W."/>
            <person name="Choi C."/>
            <person name="Clum A."/>
            <person name="Dos Santos R.A."/>
            <person name="Damasio A.R."/>
            <person name="Diallinas G."/>
            <person name="Emri T."/>
            <person name="Fekete E."/>
            <person name="Flipphi M."/>
            <person name="Freyberg S."/>
            <person name="Gallo A."/>
            <person name="Gournas C."/>
            <person name="Habgood R."/>
            <person name="Hainaut M."/>
            <person name="Harispe M.L."/>
            <person name="Henrissat B."/>
            <person name="Hilden K.S."/>
            <person name="Hope R."/>
            <person name="Hossain A."/>
            <person name="Karabika E."/>
            <person name="Karaffa L."/>
            <person name="Karanyi Z."/>
            <person name="Krasevec N."/>
            <person name="Kuo A."/>
            <person name="Kusch H."/>
            <person name="LaButti K."/>
            <person name="Lagendijk E.L."/>
            <person name="Lapidus A."/>
            <person name="Levasseur A."/>
            <person name="Lindquist E."/>
            <person name="Lipzen A."/>
            <person name="Logrieco A.F."/>
            <person name="MacCabe A."/>
            <person name="Maekelae M.R."/>
            <person name="Malavazi I."/>
            <person name="Melin P."/>
            <person name="Meyer V."/>
            <person name="Mielnichuk N."/>
            <person name="Miskei M."/>
            <person name="Molnar A.P."/>
            <person name="Mule G."/>
            <person name="Ngan C.Y."/>
            <person name="Orejas M."/>
            <person name="Orosz E."/>
            <person name="Ouedraogo J.P."/>
            <person name="Overkamp K.M."/>
            <person name="Park H.-S."/>
            <person name="Perrone G."/>
            <person name="Piumi F."/>
            <person name="Punt P.J."/>
            <person name="Ram A.F."/>
            <person name="Ramon A."/>
            <person name="Rauscher S."/>
            <person name="Record E."/>
            <person name="Riano-Pachon D.M."/>
            <person name="Robert V."/>
            <person name="Roehrig J."/>
            <person name="Ruller R."/>
            <person name="Salamov A."/>
            <person name="Salih N.S."/>
            <person name="Samson R.A."/>
            <person name="Sandor E."/>
            <person name="Sanguinetti M."/>
            <person name="Schuetze T."/>
            <person name="Sepcic K."/>
            <person name="Shelest E."/>
            <person name="Sherlock G."/>
            <person name="Sophianopoulou V."/>
            <person name="Squina F.M."/>
            <person name="Sun H."/>
            <person name="Susca A."/>
            <person name="Todd R.B."/>
            <person name="Tsang A."/>
            <person name="Unkles S.E."/>
            <person name="van de Wiele N."/>
            <person name="van Rossen-Uffink D."/>
            <person name="Oliveira J.V."/>
            <person name="Vesth T.C."/>
            <person name="Visser J."/>
            <person name="Yu J.-H."/>
            <person name="Zhou M."/>
            <person name="Andersen M.R."/>
            <person name="Archer D.B."/>
            <person name="Baker S.E."/>
            <person name="Benoit I."/>
            <person name="Brakhage A.A."/>
            <person name="Braus G.H."/>
            <person name="Fischer R."/>
            <person name="Frisvad J.C."/>
            <person name="Goldman G.H."/>
            <person name="Houbraken J."/>
            <person name="Oakley B."/>
            <person name="Pocsi I."/>
            <person name="Scazzocchio C."/>
            <person name="Seiboth B."/>
            <person name="vanKuyk P.A."/>
            <person name="Wortman J."/>
            <person name="Dyer P.S."/>
            <person name="Grigoriev I.V."/>
        </authorList>
    </citation>
    <scope>NUCLEOTIDE SEQUENCE [LARGE SCALE GENOMIC DNA]</scope>
    <source>
        <strain evidence="5">ITEM 5010</strain>
    </source>
</reference>
<dbReference type="Gene3D" id="3.40.50.300">
    <property type="entry name" value="P-loop containing nucleotide triphosphate hydrolases"/>
    <property type="match status" value="1"/>
</dbReference>
<evidence type="ECO:0000313" key="4">
    <source>
        <dbReference type="EMBL" id="OOF90667.1"/>
    </source>
</evidence>
<protein>
    <recommendedName>
        <fullName evidence="3">Nephrocystin 3-like N-terminal domain-containing protein</fullName>
    </recommendedName>
</protein>
<keyword evidence="1" id="KW-0677">Repeat</keyword>
<dbReference type="InterPro" id="IPR056884">
    <property type="entry name" value="NPHP3-like_N"/>
</dbReference>
<feature type="domain" description="Nephrocystin 3-like N-terminal" evidence="3">
    <location>
        <begin position="324"/>
        <end position="490"/>
    </location>
</feature>
<sequence>MFLRLCARLNCTKADRDDEQPTPPSKAQDRVINKVDSNVSSTRGAKADDPHRENLWEVAGERLDEKCREALGLESASPITNTIEDVVKTTEHKYREYKEGGLKIRKRDGGHINVRDSAKNIILYALQAQDLVKTLVAFDPTGHASSAWSIVSIGLTMIKNDIERRDDIFEAAEYLARILSYYAIVDKHYRERKVASNRGLENALVEVYMAVLQYAAEVKKAGQENEAARVVKSITALIQQPLKDLKETVEKKGQAVQKWTDLTAALDHSKQAERMLDGIDEAVERLKNIQSHNRGLQDREILDWLSSKSYSDPQNNSQKRRAINTGDWFLNLPEYKEWKTTPGKICWLYGAVGCGKSVLCSTVIQDIEEFCRSDSSMDFAYWYFQFSNNETLEVYNMISSILRQFMPRTLPASMFKLWEEHRHRGSKPQQQKLAEILDSVLETSQGELFLILDALDECPAKHDERRSLLQFLEELLGKHRAKLHILATSRPEPDIRSRLEQYQSVNLETGLGEDVETFVRAQVAHGRLCEWDESVKKRTLERLLDIPERRRFRWADLQIKRLEESKTEAAFYKALDSIPVTLEDTYKDVLERLSPDDRKAARTILIWLSFSAVPLDLETVAAVVSFRFPDDVVTTCTTFLVTLNISDNTVRLAHFSVKEFLVCNETEGQWYQFSALFAHDALANKTIDCLLESTEILTKATAVKNPLLIYAAQCWDRHLAYLEDLHADFTGLQEKVDRLFTERDVYFNWVRLLDFDRNSTWHQSFEELIPPLSNASRKGLKSTIETLLAKGADPMGSPFDDILDNALLAAASRGHLEALEFLLNRTDEIPQRVTGLLLRYMKITEADKEKLAIILDLLWDKGALHDQSRASHRVINEELVESAACNNSGQILMDRLLDQKEKMGVKITEKLLTAVLRNGYCGEEIMHLLFDKCGADIKLTPSLIQGIIASFDNTDTANVVLNSQMDGIILDKRFIGAFANGKKETMELLLQKRGEEIQVTKEVLITVVGIARDPQTVRLLLDRRDPGIDIDKEVFLAAARNTTKGSEIMNMLLDECGQDTVIDDEIIQEIADNLYEGLGMMKTLLCRQQAGFVVTEQALCDAAEFHDREMLELLVTNFRGSDLPITGQTLRLVAANEYHGKALIEYLFDLRGHSLPVSEDILVSVAHVDSSSNVDYMLTFILERWPKIPVTDRLLEAACLFPSAMGLLLDRRRECLPIERMIHRIGSDRIQGAKVLGMLLDRQLVEVDEWLIEAVAGNSSTLEIIRNRNPDFLITPKMVVNAARDVAAMRILLDRRKNQVLITDDVIKASLLSGHSTAVIRLLLTRLGPKAVPITEDILIYAIRNNGWRPLELFLKQRRDLNLSAVWEAIWRDPENLPTSLAQAAGVLSQYVSFDVSDTMLERIPSWGFDDFIRSCMQHRIPLPATEAAFELIVERSSLNTIDIFLEDHPDIPITDRQIKAVERNRTRHIDKDALVQLLLAKSRLS</sequence>
<dbReference type="EMBL" id="KV907515">
    <property type="protein sequence ID" value="OOF90667.1"/>
    <property type="molecule type" value="Genomic_DNA"/>
</dbReference>
<dbReference type="Pfam" id="PF23397">
    <property type="entry name" value="DUF7104"/>
    <property type="match status" value="4"/>
</dbReference>
<feature type="coiled-coil region" evidence="2">
    <location>
        <begin position="269"/>
        <end position="299"/>
    </location>
</feature>
<dbReference type="InterPro" id="IPR027417">
    <property type="entry name" value="P-loop_NTPase"/>
</dbReference>
<evidence type="ECO:0000313" key="5">
    <source>
        <dbReference type="Proteomes" id="UP000188318"/>
    </source>
</evidence>
<dbReference type="PANTHER" id="PTHR10039:SF16">
    <property type="entry name" value="GPI INOSITOL-DEACYLASE"/>
    <property type="match status" value="1"/>
</dbReference>
<dbReference type="OrthoDB" id="1577640at2759"/>
<evidence type="ECO:0000259" key="3">
    <source>
        <dbReference type="Pfam" id="PF24883"/>
    </source>
</evidence>
<dbReference type="VEuPathDB" id="FungiDB:ASPCADRAFT_156331"/>
<evidence type="ECO:0000256" key="2">
    <source>
        <dbReference type="SAM" id="Coils"/>
    </source>
</evidence>
<dbReference type="STRING" id="602072.A0A1R3R852"/>
<evidence type="ECO:0000256" key="1">
    <source>
        <dbReference type="ARBA" id="ARBA00022737"/>
    </source>
</evidence>
<organism evidence="4 5">
    <name type="scientific">Aspergillus carbonarius (strain ITEM 5010)</name>
    <dbReference type="NCBI Taxonomy" id="602072"/>
    <lineage>
        <taxon>Eukaryota</taxon>
        <taxon>Fungi</taxon>
        <taxon>Dikarya</taxon>
        <taxon>Ascomycota</taxon>
        <taxon>Pezizomycotina</taxon>
        <taxon>Eurotiomycetes</taxon>
        <taxon>Eurotiomycetidae</taxon>
        <taxon>Eurotiales</taxon>
        <taxon>Aspergillaceae</taxon>
        <taxon>Aspergillus</taxon>
        <taxon>Aspergillus subgen. Circumdati</taxon>
    </lineage>
</organism>
<keyword evidence="5" id="KW-1185">Reference proteome</keyword>
<dbReference type="InterPro" id="IPR055530">
    <property type="entry name" value="DUF7104"/>
</dbReference>
<dbReference type="Pfam" id="PF24883">
    <property type="entry name" value="NPHP3_N"/>
    <property type="match status" value="1"/>
</dbReference>
<dbReference type="PANTHER" id="PTHR10039">
    <property type="entry name" value="AMELOGENIN"/>
    <property type="match status" value="1"/>
</dbReference>